<name>A0AAN7BBI6_9PEZI</name>
<keyword evidence="5" id="KW-1185">Reference proteome</keyword>
<protein>
    <recommendedName>
        <fullName evidence="3">RapZ C-terminal domain-containing protein</fullName>
    </recommendedName>
</protein>
<evidence type="ECO:0000313" key="5">
    <source>
        <dbReference type="Proteomes" id="UP001301769"/>
    </source>
</evidence>
<evidence type="ECO:0000256" key="1">
    <source>
        <dbReference type="SAM" id="Coils"/>
    </source>
</evidence>
<dbReference type="Proteomes" id="UP001301769">
    <property type="component" value="Unassembled WGS sequence"/>
</dbReference>
<evidence type="ECO:0000313" key="4">
    <source>
        <dbReference type="EMBL" id="KAK4214930.1"/>
    </source>
</evidence>
<dbReference type="AlphaFoldDB" id="A0AAN7BBI6"/>
<comment type="caution">
    <text evidence="4">The sequence shown here is derived from an EMBL/GenBank/DDBJ whole genome shotgun (WGS) entry which is preliminary data.</text>
</comment>
<proteinExistence type="predicted"/>
<evidence type="ECO:0000259" key="3">
    <source>
        <dbReference type="Pfam" id="PF22740"/>
    </source>
</evidence>
<evidence type="ECO:0000256" key="2">
    <source>
        <dbReference type="SAM" id="MobiDB-lite"/>
    </source>
</evidence>
<keyword evidence="1" id="KW-0175">Coiled coil</keyword>
<reference evidence="4" key="1">
    <citation type="journal article" date="2023" name="Mol. Phylogenet. Evol.">
        <title>Genome-scale phylogeny and comparative genomics of the fungal order Sordariales.</title>
        <authorList>
            <person name="Hensen N."/>
            <person name="Bonometti L."/>
            <person name="Westerberg I."/>
            <person name="Brannstrom I.O."/>
            <person name="Guillou S."/>
            <person name="Cros-Aarteil S."/>
            <person name="Calhoun S."/>
            <person name="Haridas S."/>
            <person name="Kuo A."/>
            <person name="Mondo S."/>
            <person name="Pangilinan J."/>
            <person name="Riley R."/>
            <person name="LaButti K."/>
            <person name="Andreopoulos B."/>
            <person name="Lipzen A."/>
            <person name="Chen C."/>
            <person name="Yan M."/>
            <person name="Daum C."/>
            <person name="Ng V."/>
            <person name="Clum A."/>
            <person name="Steindorff A."/>
            <person name="Ohm R.A."/>
            <person name="Martin F."/>
            <person name="Silar P."/>
            <person name="Natvig D.O."/>
            <person name="Lalanne C."/>
            <person name="Gautier V."/>
            <person name="Ament-Velasquez S.L."/>
            <person name="Kruys A."/>
            <person name="Hutchinson M.I."/>
            <person name="Powell A.J."/>
            <person name="Barry K."/>
            <person name="Miller A.N."/>
            <person name="Grigoriev I.V."/>
            <person name="Debuchy R."/>
            <person name="Gladieux P."/>
            <person name="Hiltunen Thoren M."/>
            <person name="Johannesson H."/>
        </authorList>
    </citation>
    <scope>NUCLEOTIDE SEQUENCE</scope>
    <source>
        <strain evidence="4">PSN293</strain>
    </source>
</reference>
<dbReference type="EMBL" id="MU858086">
    <property type="protein sequence ID" value="KAK4214930.1"/>
    <property type="molecule type" value="Genomic_DNA"/>
</dbReference>
<feature type="region of interest" description="Disordered" evidence="2">
    <location>
        <begin position="196"/>
        <end position="216"/>
    </location>
</feature>
<gene>
    <name evidence="4" type="ORF">QBC37DRAFT_460451</name>
</gene>
<feature type="coiled-coil region" evidence="1">
    <location>
        <begin position="97"/>
        <end position="124"/>
    </location>
</feature>
<sequence>MTDEMGPHSFQIGHPNNSLGKFEIRAMEDTTDQSSIGSPNTNISFETAAQSPARLQLVSHAHSPPLQPPSHLKYDLRCIQNPPKALRDSQTGLSKRLREHLLDHQDFQELLNCAEEEIRAAMAAHLAEGRTTNENKDDDDDDDETDLDGYNVTLSVAAFCARGHHRSVAFIEELAIRKWPNEWEVGVVHRDLNREKSVHGKKHRDGMGKNKARQAGGFDLVLGNE</sequence>
<organism evidence="4 5">
    <name type="scientific">Rhypophila decipiens</name>
    <dbReference type="NCBI Taxonomy" id="261697"/>
    <lineage>
        <taxon>Eukaryota</taxon>
        <taxon>Fungi</taxon>
        <taxon>Dikarya</taxon>
        <taxon>Ascomycota</taxon>
        <taxon>Pezizomycotina</taxon>
        <taxon>Sordariomycetes</taxon>
        <taxon>Sordariomycetidae</taxon>
        <taxon>Sordariales</taxon>
        <taxon>Naviculisporaceae</taxon>
        <taxon>Rhypophila</taxon>
    </lineage>
</organism>
<dbReference type="Pfam" id="PF22740">
    <property type="entry name" value="PapZ_C"/>
    <property type="match status" value="1"/>
</dbReference>
<feature type="domain" description="RapZ C-terminal" evidence="3">
    <location>
        <begin position="153"/>
        <end position="192"/>
    </location>
</feature>
<dbReference type="InterPro" id="IPR053931">
    <property type="entry name" value="RapZ_C"/>
</dbReference>
<accession>A0AAN7BBI6</accession>
<reference evidence="4" key="2">
    <citation type="submission" date="2023-05" db="EMBL/GenBank/DDBJ databases">
        <authorList>
            <consortium name="Lawrence Berkeley National Laboratory"/>
            <person name="Steindorff A."/>
            <person name="Hensen N."/>
            <person name="Bonometti L."/>
            <person name="Westerberg I."/>
            <person name="Brannstrom I.O."/>
            <person name="Guillou S."/>
            <person name="Cros-Aarteil S."/>
            <person name="Calhoun S."/>
            <person name="Haridas S."/>
            <person name="Kuo A."/>
            <person name="Mondo S."/>
            <person name="Pangilinan J."/>
            <person name="Riley R."/>
            <person name="Labutti K."/>
            <person name="Andreopoulos B."/>
            <person name="Lipzen A."/>
            <person name="Chen C."/>
            <person name="Yanf M."/>
            <person name="Daum C."/>
            <person name="Ng V."/>
            <person name="Clum A."/>
            <person name="Ohm R."/>
            <person name="Martin F."/>
            <person name="Silar P."/>
            <person name="Natvig D."/>
            <person name="Lalanne C."/>
            <person name="Gautier V."/>
            <person name="Ament-Velasquez S.L."/>
            <person name="Kruys A."/>
            <person name="Hutchinson M.I."/>
            <person name="Powell A.J."/>
            <person name="Barry K."/>
            <person name="Miller A.N."/>
            <person name="Grigoriev I.V."/>
            <person name="Debuchy R."/>
            <person name="Gladieux P."/>
            <person name="Thoren M.H."/>
            <person name="Johannesson H."/>
        </authorList>
    </citation>
    <scope>NUCLEOTIDE SEQUENCE</scope>
    <source>
        <strain evidence="4">PSN293</strain>
    </source>
</reference>